<keyword evidence="2" id="KW-0378">Hydrolase</keyword>
<dbReference type="SUPFAM" id="SSF56266">
    <property type="entry name" value="DmpA/ArgJ-like"/>
    <property type="match status" value="1"/>
</dbReference>
<dbReference type="PANTHER" id="PTHR36512">
    <property type="entry name" value="D-AMINOPEPTIDASE"/>
    <property type="match status" value="1"/>
</dbReference>
<keyword evidence="2" id="KW-0031">Aminopeptidase</keyword>
<dbReference type="Gene3D" id="3.60.70.12">
    <property type="entry name" value="L-amino peptidase D-ALA esterase/amidase"/>
    <property type="match status" value="1"/>
</dbReference>
<dbReference type="EC" id="3.4.11.25" evidence="2"/>
<proteinExistence type="inferred from homology"/>
<evidence type="ECO:0000313" key="3">
    <source>
        <dbReference type="Proteomes" id="UP000381093"/>
    </source>
</evidence>
<evidence type="ECO:0000313" key="2">
    <source>
        <dbReference type="EMBL" id="VVO42906.1"/>
    </source>
</evidence>
<dbReference type="EMBL" id="CABVHW010000041">
    <property type="protein sequence ID" value="VVO42906.1"/>
    <property type="molecule type" value="Genomic_DNA"/>
</dbReference>
<gene>
    <name evidence="2" type="ORF">PS710_06110</name>
</gene>
<protein>
    <submittedName>
        <fullName evidence="2">Beta-peptidyl aminopeptidase BapA</fullName>
        <ecNumber evidence="2">3.4.11.25</ecNumber>
    </submittedName>
</protein>
<reference evidence="2 3" key="1">
    <citation type="submission" date="2019-09" db="EMBL/GenBank/DDBJ databases">
        <authorList>
            <person name="Chandra G."/>
            <person name="Truman W A."/>
        </authorList>
    </citation>
    <scope>NUCLEOTIDE SEQUENCE [LARGE SCALE GENOMIC DNA]</scope>
    <source>
        <strain evidence="2">PS710</strain>
    </source>
</reference>
<keyword evidence="2" id="KW-0645">Protease</keyword>
<dbReference type="Proteomes" id="UP000381093">
    <property type="component" value="Unassembled WGS sequence"/>
</dbReference>
<evidence type="ECO:0000256" key="1">
    <source>
        <dbReference type="ARBA" id="ARBA00007068"/>
    </source>
</evidence>
<organism evidence="2 3">
    <name type="scientific">Pseudomonas fluorescens</name>
    <dbReference type="NCBI Taxonomy" id="294"/>
    <lineage>
        <taxon>Bacteria</taxon>
        <taxon>Pseudomonadati</taxon>
        <taxon>Pseudomonadota</taxon>
        <taxon>Gammaproteobacteria</taxon>
        <taxon>Pseudomonadales</taxon>
        <taxon>Pseudomonadaceae</taxon>
        <taxon>Pseudomonas</taxon>
    </lineage>
</organism>
<dbReference type="InterPro" id="IPR005321">
    <property type="entry name" value="Peptidase_S58_DmpA"/>
</dbReference>
<comment type="similarity">
    <text evidence="1">Belongs to the peptidase S58 family.</text>
</comment>
<accession>A0A5E7FUB4</accession>
<dbReference type="Pfam" id="PF03576">
    <property type="entry name" value="Peptidase_S58"/>
    <property type="match status" value="1"/>
</dbReference>
<dbReference type="InterPro" id="IPR016117">
    <property type="entry name" value="ArgJ-like_dom_sf"/>
</dbReference>
<name>A0A5E7FUB4_PSEFL</name>
<sequence length="401" mass="42396">MDRLCLAADWPSPFMKHIKQKRDIMKVTMKPRARDLNIRFGQLHPGPLNAITDVPGVRVGHSNVRGRTANGRDILTGVTVIEPRAGSTSQQPCFAGVHVLNGNGDATGLEWIREAGLLTSPIAFTNTHSLGVVRDALIVLDREQQPDDGRLYWNMPVVLETFDGLLNDINGFHVKPEHVAEALGCAVGGAVTEGAVGGGSGMICHEFKGGIGTASRRLSSAQGGWTVGAIVQANHGIRNELRVDGYPVGRYMEQADSPFLKASLPHPGMGSIVVCLATNAPLLPHQCTRLAQRASLGLARTGGGNEDHSGDIFIAFATGNHVPPAAYESKRAPTTDNLSMVNNDHISELFLAATEAVEEAIINALLAADTAEGNGHAVPGLDAETLLNALHQAGWPGAAND</sequence>
<dbReference type="PANTHER" id="PTHR36512:SF3">
    <property type="entry name" value="BLR5678 PROTEIN"/>
    <property type="match status" value="1"/>
</dbReference>
<dbReference type="AlphaFoldDB" id="A0A5E7FUB4"/>
<dbReference type="GO" id="GO:0004177">
    <property type="term" value="F:aminopeptidase activity"/>
    <property type="evidence" value="ECO:0007669"/>
    <property type="project" value="UniProtKB-KW"/>
</dbReference>
<dbReference type="CDD" id="cd02253">
    <property type="entry name" value="DmpA"/>
    <property type="match status" value="1"/>
</dbReference>